<evidence type="ECO:0000313" key="2">
    <source>
        <dbReference type="EMBL" id="KAK6638583.1"/>
    </source>
</evidence>
<protein>
    <recommendedName>
        <fullName evidence="1">Polysaccharide biosynthesis domain-containing protein</fullName>
    </recommendedName>
</protein>
<dbReference type="Gene3D" id="1.10.3560.10">
    <property type="entry name" value="yst0336 like domain"/>
    <property type="match status" value="1"/>
</dbReference>
<evidence type="ECO:0000259" key="1">
    <source>
        <dbReference type="Pfam" id="PF04669"/>
    </source>
</evidence>
<dbReference type="AlphaFoldDB" id="A0AAN8S0T9"/>
<accession>A0AAN8S0T9</accession>
<dbReference type="Pfam" id="PF04669">
    <property type="entry name" value="PBDC1"/>
    <property type="match status" value="1"/>
</dbReference>
<evidence type="ECO:0000313" key="3">
    <source>
        <dbReference type="Proteomes" id="UP001372834"/>
    </source>
</evidence>
<gene>
    <name evidence="2" type="ORF">RUM43_006850</name>
</gene>
<sequence length="166" mass="19012">MEASPQVGVNGLSAGAGLLTRPAEEFENDKSVELMWAKKAFEHAEIYFNILCSVDSSLLKLTPNDSEIYDLFRKCFPDLNVAVINEDEMKSNEGKAKWREFCTYFQNKVEDFSFGTLLRKNCTGEYSEENSILVTRIQFLAIELARNKEGLNKSIRSKYKQQKTMK</sequence>
<dbReference type="EMBL" id="JAWJWE010000003">
    <property type="protein sequence ID" value="KAK6638583.1"/>
    <property type="molecule type" value="Genomic_DNA"/>
</dbReference>
<organism evidence="2 3">
    <name type="scientific">Polyplax serrata</name>
    <name type="common">Common mouse louse</name>
    <dbReference type="NCBI Taxonomy" id="468196"/>
    <lineage>
        <taxon>Eukaryota</taxon>
        <taxon>Metazoa</taxon>
        <taxon>Ecdysozoa</taxon>
        <taxon>Arthropoda</taxon>
        <taxon>Hexapoda</taxon>
        <taxon>Insecta</taxon>
        <taxon>Pterygota</taxon>
        <taxon>Neoptera</taxon>
        <taxon>Paraneoptera</taxon>
        <taxon>Psocodea</taxon>
        <taxon>Troctomorpha</taxon>
        <taxon>Phthiraptera</taxon>
        <taxon>Anoplura</taxon>
        <taxon>Polyplacidae</taxon>
        <taxon>Polyplax</taxon>
    </lineage>
</organism>
<reference evidence="2 3" key="1">
    <citation type="submission" date="2023-10" db="EMBL/GenBank/DDBJ databases">
        <title>Genomes of two closely related lineages of the louse Polyplax serrata with different host specificities.</title>
        <authorList>
            <person name="Martinu J."/>
            <person name="Tarabai H."/>
            <person name="Stefka J."/>
            <person name="Hypsa V."/>
        </authorList>
    </citation>
    <scope>NUCLEOTIDE SEQUENCE [LARGE SCALE GENOMIC DNA]</scope>
    <source>
        <strain evidence="2">HR10_N</strain>
    </source>
</reference>
<proteinExistence type="predicted"/>
<dbReference type="GO" id="GO:0005737">
    <property type="term" value="C:cytoplasm"/>
    <property type="evidence" value="ECO:0007669"/>
    <property type="project" value="TreeGrafter"/>
</dbReference>
<name>A0AAN8S0T9_POLSC</name>
<comment type="caution">
    <text evidence="2">The sequence shown here is derived from an EMBL/GenBank/DDBJ whole genome shotgun (WGS) entry which is preliminary data.</text>
</comment>
<dbReference type="InterPro" id="IPR023139">
    <property type="entry name" value="PBDC1-like_dom_sf"/>
</dbReference>
<dbReference type="PANTHER" id="PTHR13410">
    <property type="entry name" value="PROTEIN PBDC1"/>
    <property type="match status" value="1"/>
</dbReference>
<dbReference type="InterPro" id="IPR021148">
    <property type="entry name" value="Polysacc_synth_dom"/>
</dbReference>
<dbReference type="InterPro" id="IPR008476">
    <property type="entry name" value="PBDC1_metazoa/fungi"/>
</dbReference>
<feature type="domain" description="Polysaccharide biosynthesis" evidence="1">
    <location>
        <begin position="32"/>
        <end position="155"/>
    </location>
</feature>
<dbReference type="PANTHER" id="PTHR13410:SF9">
    <property type="entry name" value="PROTEIN PBDC1"/>
    <property type="match status" value="1"/>
</dbReference>
<dbReference type="Proteomes" id="UP001372834">
    <property type="component" value="Unassembled WGS sequence"/>
</dbReference>